<comment type="caution">
    <text evidence="10">The sequence shown here is derived from an EMBL/GenBank/DDBJ whole genome shotgun (WGS) entry which is preliminary data.</text>
</comment>
<comment type="similarity">
    <text evidence="1">Belongs to the peptidase S66 family.</text>
</comment>
<evidence type="ECO:0000256" key="7">
    <source>
        <dbReference type="SAM" id="SignalP"/>
    </source>
</evidence>
<dbReference type="InterPro" id="IPR006311">
    <property type="entry name" value="TAT_signal"/>
</dbReference>
<keyword evidence="4" id="KW-0378">Hydrolase</keyword>
<dbReference type="PROSITE" id="PS51318">
    <property type="entry name" value="TAT"/>
    <property type="match status" value="1"/>
</dbReference>
<evidence type="ECO:0000313" key="10">
    <source>
        <dbReference type="EMBL" id="MDG3496047.1"/>
    </source>
</evidence>
<evidence type="ECO:0000259" key="9">
    <source>
        <dbReference type="Pfam" id="PF17676"/>
    </source>
</evidence>
<gene>
    <name evidence="10" type="ORF">FEV09_15980</name>
</gene>
<dbReference type="InterPro" id="IPR040449">
    <property type="entry name" value="Peptidase_S66_N"/>
</dbReference>
<evidence type="ECO:0000256" key="6">
    <source>
        <dbReference type="PIRSR" id="PIRSR028757-1"/>
    </source>
</evidence>
<feature type="active site" description="Charge relay system" evidence="6">
    <location>
        <position position="327"/>
    </location>
</feature>
<evidence type="ECO:0000313" key="11">
    <source>
        <dbReference type="Proteomes" id="UP001152872"/>
    </source>
</evidence>
<dbReference type="InterPro" id="IPR027478">
    <property type="entry name" value="LdcA_N"/>
</dbReference>
<dbReference type="GO" id="GO:0004180">
    <property type="term" value="F:carboxypeptidase activity"/>
    <property type="evidence" value="ECO:0007669"/>
    <property type="project" value="UniProtKB-KW"/>
</dbReference>
<keyword evidence="2" id="KW-0121">Carboxypeptidase</keyword>
<organism evidence="10 11">
    <name type="scientific">Pseudanabaena catenata USMAC16</name>
    <dbReference type="NCBI Taxonomy" id="1855837"/>
    <lineage>
        <taxon>Bacteria</taxon>
        <taxon>Bacillati</taxon>
        <taxon>Cyanobacteriota</taxon>
        <taxon>Cyanophyceae</taxon>
        <taxon>Pseudanabaenales</taxon>
        <taxon>Pseudanabaenaceae</taxon>
        <taxon>Pseudanabaena</taxon>
    </lineage>
</organism>
<dbReference type="SUPFAM" id="SSF141986">
    <property type="entry name" value="LD-carboxypeptidase A C-terminal domain-like"/>
    <property type="match status" value="1"/>
</dbReference>
<dbReference type="Pfam" id="PF02016">
    <property type="entry name" value="Peptidase_S66"/>
    <property type="match status" value="1"/>
</dbReference>
<dbReference type="RefSeq" id="WP_009628207.1">
    <property type="nucleotide sequence ID" value="NZ_VBTY01000148.1"/>
</dbReference>
<dbReference type="AlphaFoldDB" id="A0A9X4RJ55"/>
<feature type="domain" description="LD-carboxypeptidase N-terminal" evidence="8">
    <location>
        <begin position="54"/>
        <end position="171"/>
    </location>
</feature>
<evidence type="ECO:0000259" key="8">
    <source>
        <dbReference type="Pfam" id="PF02016"/>
    </source>
</evidence>
<dbReference type="PANTHER" id="PTHR30237:SF2">
    <property type="entry name" value="MUREIN TETRAPEPTIDE CARBOXYPEPTIDASE"/>
    <property type="match status" value="1"/>
</dbReference>
<feature type="active site" description="Nucleophile" evidence="6">
    <location>
        <position position="151"/>
    </location>
</feature>
<keyword evidence="5" id="KW-0720">Serine protease</keyword>
<dbReference type="Proteomes" id="UP001152872">
    <property type="component" value="Unassembled WGS sequence"/>
</dbReference>
<feature type="domain" description="LD-carboxypeptidase C-terminal" evidence="9">
    <location>
        <begin position="225"/>
        <end position="341"/>
    </location>
</feature>
<dbReference type="SUPFAM" id="SSF52317">
    <property type="entry name" value="Class I glutamine amidotransferase-like"/>
    <property type="match status" value="1"/>
</dbReference>
<dbReference type="InterPro" id="IPR040921">
    <property type="entry name" value="Peptidase_S66C"/>
</dbReference>
<keyword evidence="3" id="KW-0645">Protease</keyword>
<proteinExistence type="inferred from homology"/>
<keyword evidence="11" id="KW-1185">Reference proteome</keyword>
<protein>
    <submittedName>
        <fullName evidence="10">LD-carboxypeptidase</fullName>
    </submittedName>
</protein>
<evidence type="ECO:0000256" key="5">
    <source>
        <dbReference type="ARBA" id="ARBA00022825"/>
    </source>
</evidence>
<dbReference type="Gene3D" id="3.40.50.10740">
    <property type="entry name" value="Class I glutamine amidotransferase-like"/>
    <property type="match status" value="1"/>
</dbReference>
<evidence type="ECO:0000256" key="4">
    <source>
        <dbReference type="ARBA" id="ARBA00022801"/>
    </source>
</evidence>
<feature type="signal peptide" evidence="7">
    <location>
        <begin position="1"/>
        <end position="27"/>
    </location>
</feature>
<dbReference type="PIRSF" id="PIRSF028757">
    <property type="entry name" value="LD-carboxypeptidase"/>
    <property type="match status" value="1"/>
</dbReference>
<evidence type="ECO:0000256" key="2">
    <source>
        <dbReference type="ARBA" id="ARBA00022645"/>
    </source>
</evidence>
<dbReference type="CDD" id="cd07025">
    <property type="entry name" value="Peptidase_S66"/>
    <property type="match status" value="1"/>
</dbReference>
<dbReference type="InterPro" id="IPR003507">
    <property type="entry name" value="S66_fam"/>
</dbReference>
<dbReference type="PANTHER" id="PTHR30237">
    <property type="entry name" value="MURAMOYLTETRAPEPTIDE CARBOXYPEPTIDASE"/>
    <property type="match status" value="1"/>
</dbReference>
<feature type="active site" description="Charge relay system" evidence="6">
    <location>
        <position position="256"/>
    </location>
</feature>
<evidence type="ECO:0000256" key="3">
    <source>
        <dbReference type="ARBA" id="ARBA00022670"/>
    </source>
</evidence>
<reference evidence="10" key="1">
    <citation type="submission" date="2019-05" db="EMBL/GenBank/DDBJ databases">
        <title>Whole genome sequencing of Pseudanabaena catenata USMAC16.</title>
        <authorList>
            <person name="Khan Z."/>
            <person name="Omar W.M."/>
            <person name="Convey P."/>
            <person name="Merican F."/>
            <person name="Najimudin N."/>
        </authorList>
    </citation>
    <scope>NUCLEOTIDE SEQUENCE</scope>
    <source>
        <strain evidence="10">USMAC16</strain>
    </source>
</reference>
<dbReference type="Gene3D" id="3.50.30.60">
    <property type="entry name" value="LD-carboxypeptidase A C-terminal domain-like"/>
    <property type="match status" value="1"/>
</dbReference>
<keyword evidence="7" id="KW-0732">Signal</keyword>
<sequence length="357" mass="38780">MNYQASRRQFLASASGAIALATSLITAKESSAQSSENTDRKIIKPAALKKGDKVGLVAPASYSFEPEDIKIAKEIVEQYGFQVELGSHITSQYGYLAGKDAERASDINEMFRRPDIRGVFTFSGDYGSTRLLDLLDYEMIRQNPKVFIGHSDVTALVLAIYQKTGLVTFHGSSGLSAVGDYAIAHFRRAVMASQSIGEIAKSPYKGTDDEARKHRLVTIVSGQATGELVGGNLSLVVSLLGTPYEIDTRGKILFLEDISEEPYRIDRMLTQLFLAGKLQAAAGFALGHFSDCQAKDGGLRSFSLEEVLRDRFEPLGKPTLYNLMFGHILENAVLPLGVTAMLNATGKKLAINESAVV</sequence>
<dbReference type="Pfam" id="PF17676">
    <property type="entry name" value="Peptidase_S66C"/>
    <property type="match status" value="1"/>
</dbReference>
<dbReference type="EMBL" id="VBTY01000148">
    <property type="protein sequence ID" value="MDG3496047.1"/>
    <property type="molecule type" value="Genomic_DNA"/>
</dbReference>
<accession>A0A9X4RJ55</accession>
<dbReference type="InterPro" id="IPR027461">
    <property type="entry name" value="Carboxypeptidase_A_C_sf"/>
</dbReference>
<dbReference type="GO" id="GO:0006508">
    <property type="term" value="P:proteolysis"/>
    <property type="evidence" value="ECO:0007669"/>
    <property type="project" value="UniProtKB-KW"/>
</dbReference>
<name>A0A9X4RJ55_9CYAN</name>
<dbReference type="GO" id="GO:0008236">
    <property type="term" value="F:serine-type peptidase activity"/>
    <property type="evidence" value="ECO:0007669"/>
    <property type="project" value="UniProtKB-KW"/>
</dbReference>
<evidence type="ECO:0000256" key="1">
    <source>
        <dbReference type="ARBA" id="ARBA00010233"/>
    </source>
</evidence>
<dbReference type="InterPro" id="IPR029062">
    <property type="entry name" value="Class_I_gatase-like"/>
</dbReference>
<feature type="chain" id="PRO_5040845234" evidence="7">
    <location>
        <begin position="28"/>
        <end position="357"/>
    </location>
</feature>